<dbReference type="Pfam" id="PF12799">
    <property type="entry name" value="LRR_4"/>
    <property type="match status" value="2"/>
</dbReference>
<dbReference type="PROSITE" id="PS51450">
    <property type="entry name" value="LRR"/>
    <property type="match status" value="4"/>
</dbReference>
<feature type="compositionally biased region" description="Basic and acidic residues" evidence="3">
    <location>
        <begin position="1080"/>
        <end position="1104"/>
    </location>
</feature>
<keyword evidence="5" id="KW-1185">Reference proteome</keyword>
<feature type="compositionally biased region" description="Acidic residues" evidence="3">
    <location>
        <begin position="862"/>
        <end position="876"/>
    </location>
</feature>
<name>A0A226F0P7_FOLCA</name>
<feature type="compositionally biased region" description="Basic and acidic residues" evidence="3">
    <location>
        <begin position="522"/>
        <end position="532"/>
    </location>
</feature>
<dbReference type="EMBL" id="LNIX01000001">
    <property type="protein sequence ID" value="OXA63355.1"/>
    <property type="molecule type" value="Genomic_DNA"/>
</dbReference>
<dbReference type="PANTHER" id="PTHR15454">
    <property type="entry name" value="NISCHARIN RELATED"/>
    <property type="match status" value="1"/>
</dbReference>
<dbReference type="SMART" id="SM00365">
    <property type="entry name" value="LRR_SD22"/>
    <property type="match status" value="6"/>
</dbReference>
<proteinExistence type="predicted"/>
<feature type="region of interest" description="Disordered" evidence="3">
    <location>
        <begin position="511"/>
        <end position="545"/>
    </location>
</feature>
<keyword evidence="4" id="KW-0418">Kinase</keyword>
<evidence type="ECO:0000256" key="2">
    <source>
        <dbReference type="ARBA" id="ARBA00022737"/>
    </source>
</evidence>
<dbReference type="InterPro" id="IPR001611">
    <property type="entry name" value="Leu-rich_rpt"/>
</dbReference>
<organism evidence="4 5">
    <name type="scientific">Folsomia candida</name>
    <name type="common">Springtail</name>
    <dbReference type="NCBI Taxonomy" id="158441"/>
    <lineage>
        <taxon>Eukaryota</taxon>
        <taxon>Metazoa</taxon>
        <taxon>Ecdysozoa</taxon>
        <taxon>Arthropoda</taxon>
        <taxon>Hexapoda</taxon>
        <taxon>Collembola</taxon>
        <taxon>Entomobryomorpha</taxon>
        <taxon>Isotomoidea</taxon>
        <taxon>Isotomidae</taxon>
        <taxon>Proisotominae</taxon>
        <taxon>Folsomia</taxon>
    </lineage>
</organism>
<feature type="region of interest" description="Disordered" evidence="3">
    <location>
        <begin position="862"/>
        <end position="1115"/>
    </location>
</feature>
<dbReference type="OrthoDB" id="6334211at2759"/>
<accession>A0A226F0P7</accession>
<dbReference type="InterPro" id="IPR032675">
    <property type="entry name" value="LRR_dom_sf"/>
</dbReference>
<dbReference type="Proteomes" id="UP000198287">
    <property type="component" value="Unassembled WGS sequence"/>
</dbReference>
<protein>
    <submittedName>
        <fullName evidence="4">Leucine-rich repeat and guanylate kinase domain-containing protein</fullName>
    </submittedName>
</protein>
<feature type="compositionally biased region" description="Polar residues" evidence="3">
    <location>
        <begin position="954"/>
        <end position="967"/>
    </location>
</feature>
<feature type="compositionally biased region" description="Polar residues" evidence="3">
    <location>
        <begin position="994"/>
        <end position="1008"/>
    </location>
</feature>
<keyword evidence="2" id="KW-0677">Repeat</keyword>
<evidence type="ECO:0000313" key="5">
    <source>
        <dbReference type="Proteomes" id="UP000198287"/>
    </source>
</evidence>
<reference evidence="4 5" key="1">
    <citation type="submission" date="2015-12" db="EMBL/GenBank/DDBJ databases">
        <title>The genome of Folsomia candida.</title>
        <authorList>
            <person name="Faddeeva A."/>
            <person name="Derks M.F."/>
            <person name="Anvar Y."/>
            <person name="Smit S."/>
            <person name="Van Straalen N."/>
            <person name="Roelofs D."/>
        </authorList>
    </citation>
    <scope>NUCLEOTIDE SEQUENCE [LARGE SCALE GENOMIC DNA]</scope>
    <source>
        <strain evidence="4 5">VU population</strain>
        <tissue evidence="4">Whole body</tissue>
    </source>
</reference>
<sequence>MENKRLSAVEVNLREFRSTCKFAPPKDDVSTSVLLRKGPLSVNSVSNITTLEYLENFRKRTGYQPKDQTPEVREIQSNAQKEVTCDEGENEVVELPKDDDEICKELEENVFVNHRLTAEQLLVLDEFWSLKTVDISDNELKNVRNLGAMPYLQTINASKNQLETFLEITPPLPASLKEVDFSYNKIAIIVELIEYWSLTHINLSHNELTKVEGFSGLNYLQVLDLSHNKIETIIEIDCPSLISLHLNSNKLGSITEYIGCQNLRYLNLHKNKLSTVTGLKHLTELTELNISENEIDDIAELECLQPLLNLTRVKIHPNPISSMENWRLVLVHGLCQILWLDETFVEPSELRAAANLFSPSYKKLAYLDYSEILVHQACQSANTIFDGYCRNRPSPPILLIVGPPRSGVHSTATTIEGSHPKLDIPVSYESFQEMKNNGEFLATCQILGRICGFATSQIARAAEKMALLVAVVPLNTAIALREWNLNPKLVLALPSTPPEFPLDEERIESIRRSIGSDPGEGLLKRKSSEGNKSETGASTDEEKDHHLVNFAEMLSVVPSAAEEKDPEKILYEEEEDEHDLEVSSSEPIQHSILKSPRFEVNATSSNDNAADLDDFMVDDDQLQQDEEDIEELEAYERSLELFEARTSKDASRVRISNRLSEHLEQDTILDMEKKKRGRLKSLAPGMERYSVYDQDAIANADDDDDDDLYDDATEAEFPDEWADNEEMELLNSKVADINIMGSSNSGAEQDTNLVHKTTPHSANAENVETNHLHPRSSDSGSLTEGSVPAALIYGSKRINRLASLLILQPDQSAIPSLKIPDILMNLSSPENLDPKWLQPTFKHPTDQEFLDDGSQLFDDFFEEEDEDEEESEDQEEHDFQAVPIVPDQSVQETNKPPQVPPKMENLTGGLCTPFQWPGLDPDSGLESPEGRLDSGVEAGNQEEHGNENGLLKSMPTTQQVHNANVVSIPTDETGVPGVISVSNTQAPEELLPSNPLSSRKSTSANNLDQEPKSGKKQKKKGLRFHDSTENVNTSSPEEFESAEENKAAGSDNGLVDDPFSTNVESTDGERQHQPGQQHRNSTDEKIKEPVHLALSESEHSEQHTEQQQQHHHHLTHKEAMTFSILQTKERYSKFHSENPGFFHTVIDTADLCESYQVLENVVMDALIKFRQESIVYASRSPVVKSHAGANKVDAKYFLVDRLQKMKDSSVLWTRGCEIKNRPSEQEVQTFQQLYSSQMEQSEVLFTRPTCSRNLLDPTIHRPPITFKMRKLVELQEKRVKCSMLQKTSNDCQDRCK</sequence>
<evidence type="ECO:0000256" key="1">
    <source>
        <dbReference type="ARBA" id="ARBA00022614"/>
    </source>
</evidence>
<feature type="region of interest" description="Disordered" evidence="3">
    <location>
        <begin position="763"/>
        <end position="784"/>
    </location>
</feature>
<dbReference type="InterPro" id="IPR025875">
    <property type="entry name" value="Leu-rich_rpt_4"/>
</dbReference>
<comment type="caution">
    <text evidence="4">The sequence shown here is derived from an EMBL/GenBank/DDBJ whole genome shotgun (WGS) entry which is preliminary data.</text>
</comment>
<evidence type="ECO:0000313" key="4">
    <source>
        <dbReference type="EMBL" id="OXA63355.1"/>
    </source>
</evidence>
<dbReference type="Gene3D" id="3.80.10.10">
    <property type="entry name" value="Ribonuclease Inhibitor"/>
    <property type="match status" value="2"/>
</dbReference>
<dbReference type="SUPFAM" id="SSF52058">
    <property type="entry name" value="L domain-like"/>
    <property type="match status" value="1"/>
</dbReference>
<keyword evidence="4" id="KW-0808">Transferase</keyword>
<keyword evidence="1" id="KW-0433">Leucine-rich repeat</keyword>
<dbReference type="GO" id="GO:0005737">
    <property type="term" value="C:cytoplasm"/>
    <property type="evidence" value="ECO:0007669"/>
    <property type="project" value="TreeGrafter"/>
</dbReference>
<dbReference type="GO" id="GO:0016301">
    <property type="term" value="F:kinase activity"/>
    <property type="evidence" value="ECO:0007669"/>
    <property type="project" value="UniProtKB-KW"/>
</dbReference>
<gene>
    <name evidence="4" type="ORF">Fcan01_02395</name>
</gene>
<dbReference type="STRING" id="158441.A0A226F0P7"/>
<evidence type="ECO:0000256" key="3">
    <source>
        <dbReference type="SAM" id="MobiDB-lite"/>
    </source>
</evidence>